<evidence type="ECO:0000256" key="3">
    <source>
        <dbReference type="ARBA" id="ARBA00022755"/>
    </source>
</evidence>
<feature type="binding site" evidence="4">
    <location>
        <position position="144"/>
    </location>
    <ligand>
        <name>(6R)-10-formyltetrahydrofolate</name>
        <dbReference type="ChEBI" id="CHEBI:195366"/>
    </ligand>
</feature>
<evidence type="ECO:0000259" key="5">
    <source>
        <dbReference type="Pfam" id="PF00551"/>
    </source>
</evidence>
<proteinExistence type="inferred from homology"/>
<feature type="site" description="Raises pKa of active site His" evidence="4">
    <location>
        <position position="190"/>
    </location>
</feature>
<comment type="function">
    <text evidence="4">Catalyzes the transfer of a formyl group from 10-formyltetrahydrofolate to 5-phospho-ribosyl-glycinamide (GAR), producing 5-phospho-ribosyl-N-formylglycinamide (FGAR) and tetrahydrofolate.</text>
</comment>
<comment type="similarity">
    <text evidence="4">Belongs to the GART family.</text>
</comment>
<dbReference type="EMBL" id="CADCWH010000068">
    <property type="protein sequence ID" value="CAA9544897.1"/>
    <property type="molecule type" value="Genomic_DNA"/>
</dbReference>
<name>A0A6J4UA76_9BACT</name>
<sequence length="248" mass="25319">MMTSPPSISIESPDDATGAAVVSARTRALGLATSPPPVSPVRLAVLLSGTGRSLANLLATIERGELAAEVVTVVSSVEGAGGLTIARDAGIPALAVPRRGFGDDASYSEAILRAVAPARPSLLVLAGFLRKLVVPEALAGRILNIHPALLPEASYAAGRGFYGERVHAAVLAHGATESGATVHVVDNGYDTGPVVLRARVPVQPGDTAATLGTRVFAAECVLYPEAIRRVAATLPGPDEGDDPWAAWS</sequence>
<reference evidence="6" key="1">
    <citation type="submission" date="2020-02" db="EMBL/GenBank/DDBJ databases">
        <authorList>
            <person name="Meier V. D."/>
        </authorList>
    </citation>
    <scope>NUCLEOTIDE SEQUENCE</scope>
    <source>
        <strain evidence="6">AVDCRST_MAG70</strain>
    </source>
</reference>
<dbReference type="CDD" id="cd08645">
    <property type="entry name" value="FMT_core_GART"/>
    <property type="match status" value="1"/>
</dbReference>
<evidence type="ECO:0000256" key="2">
    <source>
        <dbReference type="ARBA" id="ARBA00022679"/>
    </source>
</evidence>
<evidence type="ECO:0000313" key="6">
    <source>
        <dbReference type="EMBL" id="CAA9544897.1"/>
    </source>
</evidence>
<dbReference type="SUPFAM" id="SSF53328">
    <property type="entry name" value="Formyltransferase"/>
    <property type="match status" value="1"/>
</dbReference>
<evidence type="ECO:0000256" key="1">
    <source>
        <dbReference type="ARBA" id="ARBA00005054"/>
    </source>
</evidence>
<dbReference type="GO" id="GO:0006189">
    <property type="term" value="P:'de novo' IMP biosynthetic process"/>
    <property type="evidence" value="ECO:0007669"/>
    <property type="project" value="UniProtKB-UniRule"/>
</dbReference>
<dbReference type="Pfam" id="PF00551">
    <property type="entry name" value="Formyl_trans_N"/>
    <property type="match status" value="1"/>
</dbReference>
<accession>A0A6J4UA76</accession>
<feature type="active site" description="Proton donor" evidence="4">
    <location>
        <position position="146"/>
    </location>
</feature>
<dbReference type="AlphaFoldDB" id="A0A6J4UA76"/>
<protein>
    <recommendedName>
        <fullName evidence="4">Phosphoribosylglycinamide formyltransferase</fullName>
        <ecNumber evidence="4">2.1.2.2</ecNumber>
    </recommendedName>
    <alternativeName>
        <fullName evidence="4">5'-phosphoribosylglycinamide transformylase</fullName>
    </alternativeName>
    <alternativeName>
        <fullName evidence="4">GAR transformylase</fullName>
        <shortName evidence="4">GART</shortName>
    </alternativeName>
</protein>
<dbReference type="InterPro" id="IPR004607">
    <property type="entry name" value="GART"/>
</dbReference>
<dbReference type="InterPro" id="IPR002376">
    <property type="entry name" value="Formyl_transf_N"/>
</dbReference>
<dbReference type="Gene3D" id="3.40.50.170">
    <property type="entry name" value="Formyl transferase, N-terminal domain"/>
    <property type="match status" value="1"/>
</dbReference>
<dbReference type="HAMAP" id="MF_01930">
    <property type="entry name" value="PurN"/>
    <property type="match status" value="1"/>
</dbReference>
<dbReference type="InterPro" id="IPR036477">
    <property type="entry name" value="Formyl_transf_N_sf"/>
</dbReference>
<comment type="catalytic activity">
    <reaction evidence="4">
        <text>N(1)-(5-phospho-beta-D-ribosyl)glycinamide + (6R)-10-formyltetrahydrofolate = N(2)-formyl-N(1)-(5-phospho-beta-D-ribosyl)glycinamide + (6S)-5,6,7,8-tetrahydrofolate + H(+)</text>
        <dbReference type="Rhea" id="RHEA:15053"/>
        <dbReference type="ChEBI" id="CHEBI:15378"/>
        <dbReference type="ChEBI" id="CHEBI:57453"/>
        <dbReference type="ChEBI" id="CHEBI:143788"/>
        <dbReference type="ChEBI" id="CHEBI:147286"/>
        <dbReference type="ChEBI" id="CHEBI:195366"/>
        <dbReference type="EC" id="2.1.2.2"/>
    </reaction>
</comment>
<evidence type="ECO:0000256" key="4">
    <source>
        <dbReference type="HAMAP-Rule" id="MF_01930"/>
    </source>
</evidence>
<keyword evidence="3 4" id="KW-0658">Purine biosynthesis</keyword>
<dbReference type="GO" id="GO:0005829">
    <property type="term" value="C:cytosol"/>
    <property type="evidence" value="ECO:0007669"/>
    <property type="project" value="TreeGrafter"/>
</dbReference>
<dbReference type="GO" id="GO:0004644">
    <property type="term" value="F:phosphoribosylglycinamide formyltransferase activity"/>
    <property type="evidence" value="ECO:0007669"/>
    <property type="project" value="UniProtKB-UniRule"/>
</dbReference>
<comment type="caution">
    <text evidence="4">Lacks conserved residue(s) required for the propagation of feature annotation.</text>
</comment>
<organism evidence="6">
    <name type="scientific">uncultured Thermomicrobiales bacterium</name>
    <dbReference type="NCBI Taxonomy" id="1645740"/>
    <lineage>
        <taxon>Bacteria</taxon>
        <taxon>Pseudomonadati</taxon>
        <taxon>Thermomicrobiota</taxon>
        <taxon>Thermomicrobia</taxon>
        <taxon>Thermomicrobiales</taxon>
        <taxon>environmental samples</taxon>
    </lineage>
</organism>
<keyword evidence="2 4" id="KW-0808">Transferase</keyword>
<dbReference type="PANTHER" id="PTHR43369:SF2">
    <property type="entry name" value="PHOSPHORIBOSYLGLYCINAMIDE FORMYLTRANSFERASE"/>
    <property type="match status" value="1"/>
</dbReference>
<dbReference type="EC" id="2.1.2.2" evidence="4"/>
<dbReference type="PANTHER" id="PTHR43369">
    <property type="entry name" value="PHOSPHORIBOSYLGLYCINAMIDE FORMYLTRANSFERASE"/>
    <property type="match status" value="1"/>
</dbReference>
<dbReference type="UniPathway" id="UPA00074">
    <property type="reaction ID" value="UER00126"/>
</dbReference>
<gene>
    <name evidence="4" type="primary">purN</name>
    <name evidence="6" type="ORF">AVDCRST_MAG70-425</name>
</gene>
<comment type="pathway">
    <text evidence="1 4">Purine metabolism; IMP biosynthesis via de novo pathway; N(2)-formyl-N(1)-(5-phospho-D-ribosyl)glycinamide from N(1)-(5-phospho-D-ribosyl)glycinamide (10-formyl THF route): step 1/1.</text>
</comment>
<feature type="domain" description="Formyl transferase N-terminal" evidence="5">
    <location>
        <begin position="42"/>
        <end position="227"/>
    </location>
</feature>